<proteinExistence type="predicted"/>
<dbReference type="Proteomes" id="UP001163739">
    <property type="component" value="Chromosome"/>
</dbReference>
<sequence>MSSAEESRQAKVISELRTFIKKVLSDPTVASTCMDIARNLKNEPDADAKIAEAISSQTIVRIPEVLSDADRIFIDIIKDVLEDESALY</sequence>
<protein>
    <submittedName>
        <fullName evidence="1">Uncharacterized protein</fullName>
    </submittedName>
</protein>
<dbReference type="RefSeq" id="WP_265047160.1">
    <property type="nucleotide sequence ID" value="NZ_CP100390.1"/>
</dbReference>
<keyword evidence="2" id="KW-1185">Reference proteome</keyword>
<name>A0ABY6N0V8_9ALTE</name>
<organism evidence="1 2">
    <name type="scientific">Alkalimarinus alittae</name>
    <dbReference type="NCBI Taxonomy" id="2961619"/>
    <lineage>
        <taxon>Bacteria</taxon>
        <taxon>Pseudomonadati</taxon>
        <taxon>Pseudomonadota</taxon>
        <taxon>Gammaproteobacteria</taxon>
        <taxon>Alteromonadales</taxon>
        <taxon>Alteromonadaceae</taxon>
        <taxon>Alkalimarinus</taxon>
    </lineage>
</organism>
<gene>
    <name evidence="1" type="ORF">NKI27_16655</name>
</gene>
<dbReference type="EMBL" id="CP100390">
    <property type="protein sequence ID" value="UZE95670.1"/>
    <property type="molecule type" value="Genomic_DNA"/>
</dbReference>
<accession>A0ABY6N0V8</accession>
<evidence type="ECO:0000313" key="1">
    <source>
        <dbReference type="EMBL" id="UZE95670.1"/>
    </source>
</evidence>
<reference evidence="1" key="1">
    <citation type="submission" date="2022-06" db="EMBL/GenBank/DDBJ databases">
        <title>Alkalimarinus sp. nov., isolated from gut of a Alitta virens.</title>
        <authorList>
            <person name="Yang A.I."/>
            <person name="Shin N.-R."/>
        </authorList>
    </citation>
    <scope>NUCLEOTIDE SEQUENCE</scope>
    <source>
        <strain evidence="1">A2M4</strain>
    </source>
</reference>
<evidence type="ECO:0000313" key="2">
    <source>
        <dbReference type="Proteomes" id="UP001163739"/>
    </source>
</evidence>